<name>A0ABY7CJQ6_9BASI</name>
<sequence length="63" mass="7089">MAYPIRGGSINQGGMSRTDIAWQVVRVILLQFFSLDQQQTSLTETVSAINPLLQRRIKTILVD</sequence>
<proteinExistence type="predicted"/>
<dbReference type="RefSeq" id="XP_053020683.1">
    <property type="nucleotide sequence ID" value="XM_053169492.1"/>
</dbReference>
<evidence type="ECO:0000313" key="1">
    <source>
        <dbReference type="EMBL" id="WAQ85128.1"/>
    </source>
</evidence>
<dbReference type="Proteomes" id="UP001164743">
    <property type="component" value="Chromosome 5A"/>
</dbReference>
<reference evidence="1" key="1">
    <citation type="submission" date="2022-10" db="EMBL/GenBank/DDBJ databases">
        <title>Puccinia triticina Genome sequencing and assembly.</title>
        <authorList>
            <person name="Li C."/>
        </authorList>
    </citation>
    <scope>NUCLEOTIDE SEQUENCE</scope>
    <source>
        <strain evidence="1">Pt15</strain>
    </source>
</reference>
<keyword evidence="2" id="KW-1185">Reference proteome</keyword>
<evidence type="ECO:0000313" key="2">
    <source>
        <dbReference type="Proteomes" id="UP001164743"/>
    </source>
</evidence>
<gene>
    <name evidence="1" type="ORF">PtA15_5A702</name>
</gene>
<dbReference type="EMBL" id="CP110425">
    <property type="protein sequence ID" value="WAQ85128.1"/>
    <property type="molecule type" value="Genomic_DNA"/>
</dbReference>
<protein>
    <submittedName>
        <fullName evidence="1">Uncharacterized protein</fullName>
    </submittedName>
</protein>
<organism evidence="1 2">
    <name type="scientific">Puccinia triticina</name>
    <dbReference type="NCBI Taxonomy" id="208348"/>
    <lineage>
        <taxon>Eukaryota</taxon>
        <taxon>Fungi</taxon>
        <taxon>Dikarya</taxon>
        <taxon>Basidiomycota</taxon>
        <taxon>Pucciniomycotina</taxon>
        <taxon>Pucciniomycetes</taxon>
        <taxon>Pucciniales</taxon>
        <taxon>Pucciniaceae</taxon>
        <taxon>Puccinia</taxon>
    </lineage>
</organism>
<accession>A0ABY7CJQ6</accession>
<dbReference type="GeneID" id="77810387"/>